<protein>
    <recommendedName>
        <fullName evidence="2">Peptidase M3A/M3B catalytic domain-containing protein</fullName>
    </recommendedName>
</protein>
<evidence type="ECO:0008006" key="2">
    <source>
        <dbReference type="Google" id="ProtNLM"/>
    </source>
</evidence>
<dbReference type="EMBL" id="KT007046">
    <property type="protein sequence ID" value="AKQ04687.1"/>
    <property type="molecule type" value="Genomic_DNA"/>
</dbReference>
<organism evidence="1">
    <name type="scientific">uncultured Gemmatimonadetes bacterium Rifle_16ft_4_minimus_7</name>
    <dbReference type="NCBI Taxonomy" id="1665098"/>
    <lineage>
        <taxon>Bacteria</taxon>
        <taxon>Pseudomonadati</taxon>
        <taxon>Gemmatimonadota</taxon>
        <taxon>environmental samples</taxon>
    </lineage>
</organism>
<sequence>MNLARLVELGEAIHQELGREYYLTGAGLKNEPAFQAIYDRFAVLVSDEALAAARASGSAPLVEWVVGIRIGRLVASLEEAQLRWEQAAVVRACGREVPYLRVPIELANEPDRGTRQALDTARAQLVAGEVTRLRRERFALEHDAVKRLGYRDYVSGSGALMGIDLLELARAGEAFLAASEALYRDALGRLIRRRLGVPLGQLARADVAWAFRANDYDAAFPLTTLVETAVRQMREMGIDAHQAGRVRFDTDERAGKQPRAFCVPIRVPEEVYLVLRPRGGHGDYRTLWHELGHALHFASVDRGRSFADRWLGDNSVTEAYAMLWDHLTLEAGWLARYTGLRAAEVRDLRFELLVHELYGVRRYAAKLAYETVLHGTGLTNGGPEYASRLTDATLFRYGPEDYLQDVDPGFYAARYLRAWQLEAALSAELGRGFDEDWFRNPRAGVFVQHLMSRGQADPADRLAAEVTGVPLSFGPLLSRLEAELQ</sequence>
<evidence type="ECO:0000313" key="1">
    <source>
        <dbReference type="EMBL" id="AKQ04687.1"/>
    </source>
</evidence>
<reference evidence="1" key="1">
    <citation type="journal article" date="2015" name="ISME J.">
        <title>Aquifer environment selects for microbial species cohorts in sediment and groundwater.</title>
        <authorList>
            <person name="Hug L.A."/>
            <person name="Thomas B.C."/>
            <person name="Brown C.T."/>
            <person name="Frischkorn K.R."/>
            <person name="Williams K.H."/>
            <person name="Tringe S.G."/>
            <person name="Banfield J.F."/>
        </authorList>
    </citation>
    <scope>NUCLEOTIDE SEQUENCE</scope>
</reference>
<dbReference type="Gene3D" id="1.10.1370.30">
    <property type="match status" value="1"/>
</dbReference>
<accession>A0A0H4TDQ6</accession>
<dbReference type="SUPFAM" id="SSF55486">
    <property type="entry name" value="Metalloproteases ('zincins'), catalytic domain"/>
    <property type="match status" value="1"/>
</dbReference>
<proteinExistence type="predicted"/>
<name>A0A0H4TDQ6_9BACT</name>
<dbReference type="AlphaFoldDB" id="A0A0H4TDQ6"/>